<proteinExistence type="predicted"/>
<protein>
    <submittedName>
        <fullName evidence="1">Uncharacterized protein</fullName>
    </submittedName>
</protein>
<dbReference type="AlphaFoldDB" id="A0A426YU14"/>
<sequence length="90" mass="10971">MRDCGRGKKIRAAVGEHRRRWRKRRSRLPWKRALMLLPRGGRSQCGRSKRGGGSRRLWVRWGRRRKRHLLFTERRGRGRGRDADENWLKR</sequence>
<evidence type="ECO:0000313" key="2">
    <source>
        <dbReference type="Proteomes" id="UP000287651"/>
    </source>
</evidence>
<reference evidence="1 2" key="1">
    <citation type="journal article" date="2014" name="Agronomy (Basel)">
        <title>A Draft Genome Sequence for Ensete ventricosum, the Drought-Tolerant Tree Against Hunger.</title>
        <authorList>
            <person name="Harrison J."/>
            <person name="Moore K.A."/>
            <person name="Paszkiewicz K."/>
            <person name="Jones T."/>
            <person name="Grant M."/>
            <person name="Ambacheew D."/>
            <person name="Muzemil S."/>
            <person name="Studholme D.J."/>
        </authorList>
    </citation>
    <scope>NUCLEOTIDE SEQUENCE [LARGE SCALE GENOMIC DNA]</scope>
</reference>
<comment type="caution">
    <text evidence="1">The sequence shown here is derived from an EMBL/GenBank/DDBJ whole genome shotgun (WGS) entry which is preliminary data.</text>
</comment>
<gene>
    <name evidence="1" type="ORF">B296_00034690</name>
</gene>
<dbReference type="Proteomes" id="UP000287651">
    <property type="component" value="Unassembled WGS sequence"/>
</dbReference>
<evidence type="ECO:0000313" key="1">
    <source>
        <dbReference type="EMBL" id="RRT55212.1"/>
    </source>
</evidence>
<name>A0A426YU14_ENSVE</name>
<organism evidence="1 2">
    <name type="scientific">Ensete ventricosum</name>
    <name type="common">Abyssinian banana</name>
    <name type="synonym">Musa ensete</name>
    <dbReference type="NCBI Taxonomy" id="4639"/>
    <lineage>
        <taxon>Eukaryota</taxon>
        <taxon>Viridiplantae</taxon>
        <taxon>Streptophyta</taxon>
        <taxon>Embryophyta</taxon>
        <taxon>Tracheophyta</taxon>
        <taxon>Spermatophyta</taxon>
        <taxon>Magnoliopsida</taxon>
        <taxon>Liliopsida</taxon>
        <taxon>Zingiberales</taxon>
        <taxon>Musaceae</taxon>
        <taxon>Ensete</taxon>
    </lineage>
</organism>
<accession>A0A426YU14</accession>
<dbReference type="EMBL" id="AMZH03010189">
    <property type="protein sequence ID" value="RRT55212.1"/>
    <property type="molecule type" value="Genomic_DNA"/>
</dbReference>